<name>A0A2I2GFF0_9EURO</name>
<dbReference type="OrthoDB" id="10066232at2759"/>
<protein>
    <submittedName>
        <fullName evidence="1">Uncharacterized protein</fullName>
    </submittedName>
</protein>
<dbReference type="Proteomes" id="UP000234275">
    <property type="component" value="Unassembled WGS sequence"/>
</dbReference>
<dbReference type="EMBL" id="MSFO01000002">
    <property type="protein sequence ID" value="PLB51557.1"/>
    <property type="molecule type" value="Genomic_DNA"/>
</dbReference>
<evidence type="ECO:0000313" key="2">
    <source>
        <dbReference type="Proteomes" id="UP000234275"/>
    </source>
</evidence>
<keyword evidence="2" id="KW-1185">Reference proteome</keyword>
<gene>
    <name evidence="1" type="ORF">P170DRAFT_506542</name>
</gene>
<dbReference type="STRING" id="1392250.A0A2I2GFF0"/>
<proteinExistence type="predicted"/>
<comment type="caution">
    <text evidence="1">The sequence shown here is derived from an EMBL/GenBank/DDBJ whole genome shotgun (WGS) entry which is preliminary data.</text>
</comment>
<accession>A0A2I2GFF0</accession>
<dbReference type="VEuPathDB" id="FungiDB:P170DRAFT_506542"/>
<dbReference type="GeneID" id="36562108"/>
<dbReference type="RefSeq" id="XP_024706859.1">
    <property type="nucleotide sequence ID" value="XM_024854402.1"/>
</dbReference>
<organism evidence="1 2">
    <name type="scientific">Aspergillus steynii IBT 23096</name>
    <dbReference type="NCBI Taxonomy" id="1392250"/>
    <lineage>
        <taxon>Eukaryota</taxon>
        <taxon>Fungi</taxon>
        <taxon>Dikarya</taxon>
        <taxon>Ascomycota</taxon>
        <taxon>Pezizomycotina</taxon>
        <taxon>Eurotiomycetes</taxon>
        <taxon>Eurotiomycetidae</taxon>
        <taxon>Eurotiales</taxon>
        <taxon>Aspergillaceae</taxon>
        <taxon>Aspergillus</taxon>
        <taxon>Aspergillus subgen. Circumdati</taxon>
    </lineage>
</organism>
<reference evidence="1 2" key="1">
    <citation type="submission" date="2016-12" db="EMBL/GenBank/DDBJ databases">
        <title>The genomes of Aspergillus section Nigri reveals drivers in fungal speciation.</title>
        <authorList>
            <consortium name="DOE Joint Genome Institute"/>
            <person name="Vesth T.C."/>
            <person name="Nybo J."/>
            <person name="Theobald S."/>
            <person name="Brandl J."/>
            <person name="Frisvad J.C."/>
            <person name="Nielsen K.F."/>
            <person name="Lyhne E.K."/>
            <person name="Kogle M.E."/>
            <person name="Kuo A."/>
            <person name="Riley R."/>
            <person name="Clum A."/>
            <person name="Nolan M."/>
            <person name="Lipzen A."/>
            <person name="Salamov A."/>
            <person name="Henrissat B."/>
            <person name="Wiebenga A."/>
            <person name="De Vries R.P."/>
            <person name="Grigoriev I.V."/>
            <person name="Mortensen U.H."/>
            <person name="Andersen M.R."/>
            <person name="Baker S.E."/>
        </authorList>
    </citation>
    <scope>NUCLEOTIDE SEQUENCE [LARGE SCALE GENOMIC DNA]</scope>
    <source>
        <strain evidence="1 2">IBT 23096</strain>
    </source>
</reference>
<evidence type="ECO:0000313" key="1">
    <source>
        <dbReference type="EMBL" id="PLB51557.1"/>
    </source>
</evidence>
<dbReference type="AlphaFoldDB" id="A0A2I2GFF0"/>
<sequence>MLSWGDFLSVCAGAHGLHRTSISLLDVICRDFLKSFVQERFDSWILSGEYCFELISRIRCPAGPVAGVMRVFVTVGGGNESPPQHIVAVDLILQGSLGAPEDISTASEPITARSSSGQREFMVLNIKGILIAKLGAFFARTADSDFVDLEFLGRNMATQVHAVRQQLNAEHRQAFINAYSRRNQSDANRVRRMKHAFGVA</sequence>